<comment type="pathway">
    <text evidence="3">Protein modification; protein glycosylation.</text>
</comment>
<dbReference type="GeneID" id="59348694"/>
<dbReference type="EMBL" id="JACAZF010000008">
    <property type="protein sequence ID" value="KAF7297231.1"/>
    <property type="molecule type" value="Genomic_DNA"/>
</dbReference>
<dbReference type="InterPro" id="IPR040525">
    <property type="entry name" value="UGGT_TRXL_4"/>
</dbReference>
<dbReference type="Proteomes" id="UP000636479">
    <property type="component" value="Unassembled WGS sequence"/>
</dbReference>
<dbReference type="Pfam" id="PF18401">
    <property type="entry name" value="Thioredoxin_13"/>
    <property type="match status" value="1"/>
</dbReference>
<accession>A0A8H6SCX0</accession>
<comment type="subcellular location">
    <subcellularLocation>
        <location evidence="2">Endoplasmic reticulum lumen</location>
    </subcellularLocation>
</comment>
<sequence length="3061" mass="339714">MSRRSTAGKAGKSAIPTLQRGQACHSCRYRKLRCDGVRPTCGPCLDGERQEDCEYTGGARRARAEILQENIRSVEQKISELEARRSLKKSLTYHTLKAGSEYEFALTIELIDAVLSCSSQLGFFLDCAHFRRSALAELPPNHPSRPTLALCAAVYLWAFHILNTSHQIQPAFLAYASKLAAEGLSSSHPRRIMHTLQAEILLAHYFFASGRFLEGKYHTSAAAAIGSWASRTGALPSPSDSLEGRERSMAWRVTVALDRTWAVVLHEESHCATLEPEGDQNEHNIEALFAKAAILWYQTEALGRQWRTDMTRAEGARFKSALDDLVLALEELDRDFVVEESECDDWLVRLVAHSVTHAAAMQLYGLLSHRSAEEHMQRRRLDAAIDILELAVNIPATFNTCRFVNPILGPIWLAAVGTVVTEAQSLRFEGFEPEAGRLSTILRQAMSAINVFAETCLLLSGWYPLTIWLPYPMGPDPRQSIPYNGMPGPPPFSIPFPNWHGPGPILPTPDGWYIPHSPVIPVGLPVPGPIPIPNRPPGLPPPPAPPGILKPPEDAWIHDFWKGRFAPFPGSLSSPTLVKKTPSRGVPIISPPAHDTSTSSNSQSQPPHANSHNPFETPSSSKFSTPSTQENQENKGKDLKNDEKKLDKYADIFIPQYLQDIQNQPHTLRPLPPIPLFPSIEYMQTFLPPSLIDVSTAGKSSILTYPPPATAPSMTTSYYQHWNALLSWELHKLAVDKEQIILWKTHIRIANWDAATFQLAVPGIRENTPKLDLGDVIVLREVLEARRAGSGIAFEGGVVSTRKREALIHFYCPALKAHIQQFVGPVTPPQPSHGSSILYTSESNIPLLFNISFIPTARPTFLMDVASQTVHDAITSNDDDDRRRTARRWIFPTPEDVLDEVQRHLPDQSWTDTGLNEQQKLAVSSITLHESPTPYLIIGPPGTGKTRTIVEAVLKIIHVHPESCILLCAPSNPATDTLVMRLRSKLMPHQMLRLNDPNRTFAEVPMSINQYCYIEDDRFSIPPWESLLQYRVIVCSCLDAGILVDAHCTNNILARLEVDMMRLLHPGRLRKEPIAPHFTHLLIDEAAQAAEPELLIPISVVLPGPQPTPSASNSPVTGLSFGSVKPTITPQLVLCGDPNQLGPIVAADAARDAELDISLLQRLYDREAYSSLVKKGFTLLLSSHFRPLTNLVKNYRSHPAILMPPSAMFYDDSLVPCAVNGAVTWSRLPNPRLPLMFIGSDTEEECRASWYNSGEIKCTVDTITALLAEGASSDPPLKASQIGVMSPFREQVWKIREQLRKVGLSAVDVGTVEDYQGREMRACIISCVRSSTRFLKDDLARGLGLVYDRKRMNVAITRAKELLVIVGNPAVLQQDPFWRSFLQFTVRNKLYLGPPLHLEMDGSFISRLESELVDGMDDLDEEEHGVAIAGGLAREILRERAELGISAFPSRIHHQSGAKIHQCIDDELVLDWLRSVTVAVYDSAAIGGALATSSPPVKVTLKSAWPAPPLLLEIIETVAQENPDAFFTLLDRVSDPTTHPTPQPLSDEAIQQYALQIAVSRGLLVDRGSLATVEMNLGLHAATPKIEAFYQYYATHVKDPKCGSWVDWYGEQVCDLEKLSHLAGVETIESSNASETYPSFPRPQLLPFDHILPSPARTIDRPPRTAILYASIDSPNFRELHTYLYDLADKPSPSIEYVVRHIPVGGQSRHLLSGYGVALDLKKTDYLAVDDRNTGTGKVPTQESKAESEIPEVDPVLALIEAYPERETVAGDLDDKAKALLGFQATQLIADSSEPLATLTKLSQNFPKYIKSLSRRVIVNESLETEIHANQLKAQAGVNLFWFNGMILNEKDVNPMGLLRLVRKEKTIMNSLAGLGLSRAQAIELLSHSSVSATQAESALDNVFDASDRPEGGDVIVWWNDLEKDSRYAQWPTSIHGLLRPLYPGQFHSLKLNLFNIVLVLDLSESSTLDMLTSISNIINRGLPFRFGVVPLTETEDGLRMARVFYHVVKTYGRKKTMLFLRKVGESFGTAKQPLDWSAVETIYNELLEEAADNAEATAVDFQVVVAADPESEVDVSIQRGSLYAHRLGAGKTVESGNGHAFINGKHLDVDDGFWRAMQTEIGQQLQFFQEQIYSGKITDETSSGISTYFYDQPTTSLRRNRYIFPASGEMRVVNVAELFKQTRFYIMPSSFISASSEQIPLTLFLVADLDSTEGLSLLNDALLSMNNESKTRISFIHNPTKLEADSVERPPVSWLISHLIGKGLLSRVAPSTLRCVLGLESAPPVPQDSQTPIGNDCNALELTGGVGISGYSAEDYATFVTSSRLVARELQFAPGQQGLIANGRIVGPLPPNAVLTVDFKTLENFELSRRAQPVISAIEDINPELLQTDRASSANLISIATSVLGSLQAAEPGGGGIFDPPKRPRHRNYQLLDGEYSSFQYGDNTTALCHIAVLVDPLSEYAQKWSSLLEWISHIPDIYIKVYTNPAPHEEIPLKRFYRYALLPNLAFDSDGNETGVQAIFENLPIEPIYTLAMDVPPSWLVRPREALYDLDNIQLGRLSHPSLDAEFALDYLVVDGHARDPSTNAPPRGLQLQLLSADSQPVDDTQVVANLGYLQFKAKPGVFHLEIREGRGRDIFVMESVGNEGLDSRTVEEVGNEIAVTSFAGLTIYPRLRRLPGMEQEDVLAAPSLGTNAGSGGIIDDIASRMKSFFGKGQDSPSTGVVPVSDGQADINIFTVASGLLYERFVSIMILSVLKNTKSSVKFWFIENFLSPSFLEFIPHLASAYNFQYELVTYKWPSWLRAQKEKQRIIWAYKILFLDVLFPMDLKKVIFVDADQIVRADLKELIEIDLHGAPYGYTPMGDDNTDMEGFRFWKTGYWKDFLQGMPYHISALYVIDLVRFRQLAAGDILRGQYQALSADPGSLANLDQDLPNNLQREVPIFSLHEDWLWCETWCSKDRLHRAKTIDLCQNPLTKEPKLARARQIPEWEEYDSEISRFARKLAEDGIIRSQIVSADVNALAGSPNEATKVDAPEQKASSTPDDQPPLDSETSTERERDEL</sequence>
<evidence type="ECO:0000256" key="8">
    <source>
        <dbReference type="ARBA" id="ARBA00023158"/>
    </source>
</evidence>
<keyword evidence="7" id="KW-0256">Endoplasmic reticulum</keyword>
<dbReference type="UniPathway" id="UPA00378"/>
<dbReference type="InterPro" id="IPR041677">
    <property type="entry name" value="DNA2/NAM7_AAA_11"/>
</dbReference>
<dbReference type="Gene3D" id="4.10.240.10">
    <property type="entry name" value="Zn(2)-C6 fungal-type DNA-binding domain"/>
    <property type="match status" value="1"/>
</dbReference>
<dbReference type="GO" id="GO:0003980">
    <property type="term" value="F:UDP-glucose:glycoprotein glucosyltransferase activity"/>
    <property type="evidence" value="ECO:0007669"/>
    <property type="project" value="InterPro"/>
</dbReference>
<proteinExistence type="inferred from homology"/>
<dbReference type="Gene3D" id="3.90.550.10">
    <property type="entry name" value="Spore Coat Polysaccharide Biosynthesis Protein SpsA, Chain A"/>
    <property type="match status" value="1"/>
</dbReference>
<feature type="region of interest" description="Disordered" evidence="10">
    <location>
        <begin position="571"/>
        <end position="642"/>
    </location>
</feature>
<evidence type="ECO:0000259" key="11">
    <source>
        <dbReference type="PROSITE" id="PS50048"/>
    </source>
</evidence>
<keyword evidence="13" id="KW-1185">Reference proteome</keyword>
<dbReference type="InterPro" id="IPR026122">
    <property type="entry name" value="MOV-10/SDE3_DEXXQ/H-box"/>
</dbReference>
<gene>
    <name evidence="12" type="ORF">MIND_00956200</name>
</gene>
<evidence type="ECO:0000256" key="9">
    <source>
        <dbReference type="ARBA" id="ARBA00023180"/>
    </source>
</evidence>
<evidence type="ECO:0000256" key="7">
    <source>
        <dbReference type="ARBA" id="ARBA00022824"/>
    </source>
</evidence>
<dbReference type="InterPro" id="IPR001138">
    <property type="entry name" value="Zn2Cys6_DnaBD"/>
</dbReference>
<dbReference type="Gene3D" id="3.40.50.300">
    <property type="entry name" value="P-loop containing nucleotide triphosphate hydrolases"/>
    <property type="match status" value="2"/>
</dbReference>
<dbReference type="SUPFAM" id="SSF57701">
    <property type="entry name" value="Zn2/Cys6 DNA-binding domain"/>
    <property type="match status" value="1"/>
</dbReference>
<feature type="domain" description="Zn(2)-C6 fungal-type" evidence="11">
    <location>
        <begin position="23"/>
        <end position="55"/>
    </location>
</feature>
<dbReference type="Pfam" id="PF13087">
    <property type="entry name" value="AAA_12"/>
    <property type="match status" value="1"/>
</dbReference>
<dbReference type="CDD" id="cd00067">
    <property type="entry name" value="GAL4"/>
    <property type="match status" value="1"/>
</dbReference>
<dbReference type="CDD" id="cd18038">
    <property type="entry name" value="DEXXQc_Helz-like"/>
    <property type="match status" value="1"/>
</dbReference>
<keyword evidence="6" id="KW-0732">Signal</keyword>
<dbReference type="GO" id="GO:0003723">
    <property type="term" value="F:RNA binding"/>
    <property type="evidence" value="ECO:0007669"/>
    <property type="project" value="InterPro"/>
</dbReference>
<comment type="caution">
    <text evidence="12">The sequence shown here is derived from an EMBL/GenBank/DDBJ whole genome shotgun (WGS) entry which is preliminary data.</text>
</comment>
<dbReference type="Pfam" id="PF18400">
    <property type="entry name" value="Thioredoxin_12"/>
    <property type="match status" value="1"/>
</dbReference>
<feature type="compositionally biased region" description="Low complexity" evidence="10">
    <location>
        <begin position="614"/>
        <end position="628"/>
    </location>
</feature>
<dbReference type="CDD" id="cd18808">
    <property type="entry name" value="SF1_C_Upf1"/>
    <property type="match status" value="1"/>
</dbReference>
<evidence type="ECO:0000256" key="4">
    <source>
        <dbReference type="ARBA" id="ARBA00006351"/>
    </source>
</evidence>
<dbReference type="InterPro" id="IPR040692">
    <property type="entry name" value="UGGT_TRXL_3"/>
</dbReference>
<dbReference type="Pfam" id="PF13086">
    <property type="entry name" value="AAA_11"/>
    <property type="match status" value="1"/>
</dbReference>
<dbReference type="RefSeq" id="XP_037217590.1">
    <property type="nucleotide sequence ID" value="XM_037366178.1"/>
</dbReference>
<dbReference type="InterPro" id="IPR041679">
    <property type="entry name" value="DNA2/NAM7-like_C"/>
</dbReference>
<evidence type="ECO:0000256" key="1">
    <source>
        <dbReference type="ARBA" id="ARBA00001913"/>
    </source>
</evidence>
<dbReference type="SMART" id="SM00066">
    <property type="entry name" value="GAL4"/>
    <property type="match status" value="1"/>
</dbReference>
<evidence type="ECO:0000313" key="13">
    <source>
        <dbReference type="Proteomes" id="UP000636479"/>
    </source>
</evidence>
<comment type="similarity">
    <text evidence="4">Belongs to the glycosyltransferase 8 family.</text>
</comment>
<dbReference type="InterPro" id="IPR009448">
    <property type="entry name" value="UDP-g_GGtrans"/>
</dbReference>
<keyword evidence="8" id="KW-0943">RNA-mediated gene silencing</keyword>
<dbReference type="InterPro" id="IPR047187">
    <property type="entry name" value="SF1_C_Upf1"/>
</dbReference>
<dbReference type="PROSITE" id="PS50048">
    <property type="entry name" value="ZN2_CY6_FUNGAL_2"/>
    <property type="match status" value="1"/>
</dbReference>
<feature type="compositionally biased region" description="Basic and acidic residues" evidence="10">
    <location>
        <begin position="632"/>
        <end position="642"/>
    </location>
</feature>
<organism evidence="12 13">
    <name type="scientific">Mycena indigotica</name>
    <dbReference type="NCBI Taxonomy" id="2126181"/>
    <lineage>
        <taxon>Eukaryota</taxon>
        <taxon>Fungi</taxon>
        <taxon>Dikarya</taxon>
        <taxon>Basidiomycota</taxon>
        <taxon>Agaricomycotina</taxon>
        <taxon>Agaricomycetes</taxon>
        <taxon>Agaricomycetidae</taxon>
        <taxon>Agaricales</taxon>
        <taxon>Marasmiineae</taxon>
        <taxon>Mycenaceae</taxon>
        <taxon>Mycena</taxon>
    </lineage>
</organism>
<dbReference type="GO" id="GO:0036503">
    <property type="term" value="P:ERAD pathway"/>
    <property type="evidence" value="ECO:0007669"/>
    <property type="project" value="TreeGrafter"/>
</dbReference>
<dbReference type="PANTHER" id="PTHR11226:SF0">
    <property type="entry name" value="UDP-GLUCOSE:GLYCOPROTEIN GLUCOSYLTRANSFERASE"/>
    <property type="match status" value="1"/>
</dbReference>
<dbReference type="GO" id="GO:0018279">
    <property type="term" value="P:protein N-linked glycosylation via asparagine"/>
    <property type="evidence" value="ECO:0007669"/>
    <property type="project" value="TreeGrafter"/>
</dbReference>
<evidence type="ECO:0000256" key="3">
    <source>
        <dbReference type="ARBA" id="ARBA00004922"/>
    </source>
</evidence>
<dbReference type="Pfam" id="PF18403">
    <property type="entry name" value="Thioredoxin_15"/>
    <property type="match status" value="1"/>
</dbReference>
<dbReference type="Pfam" id="PF00172">
    <property type="entry name" value="Zn_clus"/>
    <property type="match status" value="1"/>
</dbReference>
<dbReference type="CDD" id="cd06432">
    <property type="entry name" value="GT8_HUGT1_C_like"/>
    <property type="match status" value="1"/>
</dbReference>
<dbReference type="InterPro" id="IPR027417">
    <property type="entry name" value="P-loop_NTPase"/>
</dbReference>
<evidence type="ECO:0000256" key="2">
    <source>
        <dbReference type="ARBA" id="ARBA00004319"/>
    </source>
</evidence>
<dbReference type="CDD" id="cd12148">
    <property type="entry name" value="fungal_TF_MHR"/>
    <property type="match status" value="1"/>
</dbReference>
<dbReference type="PANTHER" id="PTHR11226">
    <property type="entry name" value="UDP-GLUCOSE GLYCOPROTEIN:GLUCOSYLTRANSFERASE"/>
    <property type="match status" value="1"/>
</dbReference>
<evidence type="ECO:0000313" key="12">
    <source>
        <dbReference type="EMBL" id="KAF7297231.1"/>
    </source>
</evidence>
<protein>
    <recommendedName>
        <fullName evidence="11">Zn(2)-C6 fungal-type domain-containing protein</fullName>
    </recommendedName>
</protein>
<dbReference type="InterPro" id="IPR036864">
    <property type="entry name" value="Zn2-C6_fun-type_DNA-bd_sf"/>
</dbReference>
<dbReference type="Pfam" id="PF06427">
    <property type="entry name" value="UDP-g_GGTase"/>
    <property type="match status" value="1"/>
</dbReference>
<reference evidence="12" key="1">
    <citation type="submission" date="2020-05" db="EMBL/GenBank/DDBJ databases">
        <title>Mycena genomes resolve the evolution of fungal bioluminescence.</title>
        <authorList>
            <person name="Tsai I.J."/>
        </authorList>
    </citation>
    <scope>NUCLEOTIDE SEQUENCE</scope>
    <source>
        <strain evidence="12">171206Taipei</strain>
    </source>
</reference>
<dbReference type="InterPro" id="IPR040497">
    <property type="entry name" value="Glyco_transf_24"/>
</dbReference>
<evidence type="ECO:0000256" key="10">
    <source>
        <dbReference type="SAM" id="MobiDB-lite"/>
    </source>
</evidence>
<dbReference type="GO" id="GO:0051082">
    <property type="term" value="F:unfolded protein binding"/>
    <property type="evidence" value="ECO:0007669"/>
    <property type="project" value="TreeGrafter"/>
</dbReference>
<feature type="region of interest" description="Disordered" evidence="10">
    <location>
        <begin position="3019"/>
        <end position="3061"/>
    </location>
</feature>
<dbReference type="Pfam" id="PF18402">
    <property type="entry name" value="Thioredoxin_14"/>
    <property type="match status" value="1"/>
</dbReference>
<dbReference type="PROSITE" id="PS00463">
    <property type="entry name" value="ZN2_CY6_FUNGAL_1"/>
    <property type="match status" value="1"/>
</dbReference>
<dbReference type="SUPFAM" id="SSF52540">
    <property type="entry name" value="P-loop containing nucleoside triphosphate hydrolases"/>
    <property type="match status" value="1"/>
</dbReference>
<dbReference type="GO" id="GO:0031047">
    <property type="term" value="P:regulatory ncRNA-mediated gene silencing"/>
    <property type="evidence" value="ECO:0007669"/>
    <property type="project" value="UniProtKB-KW"/>
</dbReference>
<dbReference type="InterPro" id="IPR040694">
    <property type="entry name" value="UGGT_TRXL_2"/>
</dbReference>
<dbReference type="SUPFAM" id="SSF53448">
    <property type="entry name" value="Nucleotide-diphospho-sugar transferases"/>
    <property type="match status" value="1"/>
</dbReference>
<evidence type="ECO:0000256" key="6">
    <source>
        <dbReference type="ARBA" id="ARBA00022729"/>
    </source>
</evidence>
<name>A0A8H6SCX0_9AGAR</name>
<dbReference type="InterPro" id="IPR029044">
    <property type="entry name" value="Nucleotide-diphossugar_trans"/>
</dbReference>
<dbReference type="OrthoDB" id="27683at2759"/>
<dbReference type="GO" id="GO:0005788">
    <property type="term" value="C:endoplasmic reticulum lumen"/>
    <property type="evidence" value="ECO:0007669"/>
    <property type="project" value="UniProtKB-SubCell"/>
</dbReference>
<dbReference type="GO" id="GO:0032574">
    <property type="term" value="F:5'-3' RNA helicase activity"/>
    <property type="evidence" value="ECO:0007669"/>
    <property type="project" value="InterPro"/>
</dbReference>
<keyword evidence="9" id="KW-0325">Glycoprotein</keyword>
<dbReference type="Pfam" id="PF18404">
    <property type="entry name" value="Glyco_transf_24"/>
    <property type="match status" value="1"/>
</dbReference>
<evidence type="ECO:0000256" key="5">
    <source>
        <dbReference type="ARBA" id="ARBA00022679"/>
    </source>
</evidence>
<dbReference type="GO" id="GO:0008270">
    <property type="term" value="F:zinc ion binding"/>
    <property type="evidence" value="ECO:0007669"/>
    <property type="project" value="InterPro"/>
</dbReference>
<keyword evidence="5" id="KW-0808">Transferase</keyword>
<dbReference type="GO" id="GO:0000981">
    <property type="term" value="F:DNA-binding transcription factor activity, RNA polymerase II-specific"/>
    <property type="evidence" value="ECO:0007669"/>
    <property type="project" value="InterPro"/>
</dbReference>
<feature type="compositionally biased region" description="Low complexity" evidence="10">
    <location>
        <begin position="596"/>
        <end position="607"/>
    </location>
</feature>
<comment type="cofactor">
    <cofactor evidence="1">
        <name>Ca(2+)</name>
        <dbReference type="ChEBI" id="CHEBI:29108"/>
    </cofactor>
</comment>
<dbReference type="InterPro" id="IPR040693">
    <property type="entry name" value="UGGT_TRXL_1"/>
</dbReference>